<keyword evidence="3" id="KW-1185">Reference proteome</keyword>
<dbReference type="OrthoDB" id="1683109at2"/>
<dbReference type="AlphaFoldDB" id="A0A348AHC3"/>
<feature type="transmembrane region" description="Helical" evidence="1">
    <location>
        <begin position="83"/>
        <end position="104"/>
    </location>
</feature>
<dbReference type="EMBL" id="AP018449">
    <property type="protein sequence ID" value="BBB90471.1"/>
    <property type="molecule type" value="Genomic_DNA"/>
</dbReference>
<keyword evidence="1" id="KW-0812">Transmembrane</keyword>
<organism evidence="2 3">
    <name type="scientific">Methylomusa anaerophila</name>
    <dbReference type="NCBI Taxonomy" id="1930071"/>
    <lineage>
        <taxon>Bacteria</taxon>
        <taxon>Bacillati</taxon>
        <taxon>Bacillota</taxon>
        <taxon>Negativicutes</taxon>
        <taxon>Selenomonadales</taxon>
        <taxon>Sporomusaceae</taxon>
        <taxon>Methylomusa</taxon>
    </lineage>
</organism>
<gene>
    <name evidence="2" type="ORF">MAMMFC1_01122</name>
</gene>
<evidence type="ECO:0000313" key="2">
    <source>
        <dbReference type="EMBL" id="BBB90471.1"/>
    </source>
</evidence>
<dbReference type="Proteomes" id="UP000276437">
    <property type="component" value="Chromosome"/>
</dbReference>
<reference evidence="2 3" key="1">
    <citation type="journal article" date="2018" name="Int. J. Syst. Evol. Microbiol.">
        <title>Methylomusa anaerophila gen. nov., sp. nov., an anaerobic methanol-utilizing bacterium isolated from a microbial fuel cell.</title>
        <authorList>
            <person name="Amano N."/>
            <person name="Yamamuro A."/>
            <person name="Miyahara M."/>
            <person name="Kouzuma A."/>
            <person name="Abe T."/>
            <person name="Watanabe K."/>
        </authorList>
    </citation>
    <scope>NUCLEOTIDE SEQUENCE [LARGE SCALE GENOMIC DNA]</scope>
    <source>
        <strain evidence="2 3">MMFC1</strain>
    </source>
</reference>
<accession>A0A348AHC3</accession>
<proteinExistence type="predicted"/>
<evidence type="ECO:0000313" key="3">
    <source>
        <dbReference type="Proteomes" id="UP000276437"/>
    </source>
</evidence>
<name>A0A348AHC3_9FIRM</name>
<dbReference type="KEGG" id="mana:MAMMFC1_01122"/>
<sequence length="156" mass="16771">MYIIATFEHSAYLELAISDLEIRGVANPQILAVPLAQQRPQMNILDTIHRADGVSVLDGTCIAASLATTLGVVYGYVLPGGPLLWGLAGMIIGGSLALVIDYFLTRRDRPTKGPPRSAEVVLIVKCDPGQAQQVEDILHSHLALGLARVEEEQGFQ</sequence>
<evidence type="ECO:0000256" key="1">
    <source>
        <dbReference type="SAM" id="Phobius"/>
    </source>
</evidence>
<keyword evidence="1" id="KW-1133">Transmembrane helix</keyword>
<dbReference type="RefSeq" id="WP_126307207.1">
    <property type="nucleotide sequence ID" value="NZ_AP018449.1"/>
</dbReference>
<feature type="transmembrane region" description="Helical" evidence="1">
    <location>
        <begin position="56"/>
        <end position="77"/>
    </location>
</feature>
<keyword evidence="1" id="KW-0472">Membrane</keyword>
<protein>
    <submittedName>
        <fullName evidence="2">Uncharacterized protein</fullName>
    </submittedName>
</protein>